<organism evidence="1 2">
    <name type="scientific">Stephania cephalantha</name>
    <dbReference type="NCBI Taxonomy" id="152367"/>
    <lineage>
        <taxon>Eukaryota</taxon>
        <taxon>Viridiplantae</taxon>
        <taxon>Streptophyta</taxon>
        <taxon>Embryophyta</taxon>
        <taxon>Tracheophyta</taxon>
        <taxon>Spermatophyta</taxon>
        <taxon>Magnoliopsida</taxon>
        <taxon>Ranunculales</taxon>
        <taxon>Menispermaceae</taxon>
        <taxon>Menispermoideae</taxon>
        <taxon>Cissampelideae</taxon>
        <taxon>Stephania</taxon>
    </lineage>
</organism>
<name>A0AAP0KU08_9MAGN</name>
<accession>A0AAP0KU08</accession>
<gene>
    <name evidence="1" type="ORF">Scep_005170</name>
</gene>
<comment type="caution">
    <text evidence="1">The sequence shown here is derived from an EMBL/GenBank/DDBJ whole genome shotgun (WGS) entry which is preliminary data.</text>
</comment>
<dbReference type="PANTHER" id="PTHR35732:SF1">
    <property type="entry name" value="OS10G0545100 PROTEIN"/>
    <property type="match status" value="1"/>
</dbReference>
<dbReference type="PANTHER" id="PTHR35732">
    <property type="entry name" value="OS10G0545100 PROTEIN"/>
    <property type="match status" value="1"/>
</dbReference>
<dbReference type="EMBL" id="JBBNAG010000002">
    <property type="protein sequence ID" value="KAK9158596.1"/>
    <property type="molecule type" value="Genomic_DNA"/>
</dbReference>
<evidence type="ECO:0000313" key="2">
    <source>
        <dbReference type="Proteomes" id="UP001419268"/>
    </source>
</evidence>
<dbReference type="AlphaFoldDB" id="A0AAP0KU08"/>
<reference evidence="1 2" key="1">
    <citation type="submission" date="2024-01" db="EMBL/GenBank/DDBJ databases">
        <title>Genome assemblies of Stephania.</title>
        <authorList>
            <person name="Yang L."/>
        </authorList>
    </citation>
    <scope>NUCLEOTIDE SEQUENCE [LARGE SCALE GENOMIC DNA]</scope>
    <source>
        <strain evidence="1">JXDWG</strain>
        <tissue evidence="1">Leaf</tissue>
    </source>
</reference>
<proteinExistence type="predicted"/>
<keyword evidence="2" id="KW-1185">Reference proteome</keyword>
<dbReference type="Proteomes" id="UP001419268">
    <property type="component" value="Unassembled WGS sequence"/>
</dbReference>
<evidence type="ECO:0000313" key="1">
    <source>
        <dbReference type="EMBL" id="KAK9158596.1"/>
    </source>
</evidence>
<sequence>MASAAAVVIAAQGLAFSFSDKRSLRVLGARVPFIHGCPSGVSRVPGFSSPKEKDAHCSRLGFLCKASSQGVPSELLEDSKFVPLNADDPTYGPPVLLLSGFRIEETAMIQELLKELDGEFLKIIHCTEDMIDLSLWDAMHTQQSNLKTVKVPKSLPRICILSGLSGEEMMMFIDAFPETGLEPPAFAALVPNSAAKTVREVMEEIMGDHETLVQGHSQHNRLRNYYLRGSSGSKYISTTKLLSTESRFAKSKGKASTKAKQML</sequence>
<dbReference type="Pfam" id="PF12646">
    <property type="entry name" value="DUF3783"/>
    <property type="match status" value="1"/>
</dbReference>
<protein>
    <submittedName>
        <fullName evidence="1">Uncharacterized protein</fullName>
    </submittedName>
</protein>
<dbReference type="InterPro" id="IPR016621">
    <property type="entry name" value="UCP014543"/>
</dbReference>